<dbReference type="EMBL" id="FUXA01000030">
    <property type="protein sequence ID" value="SKA08152.1"/>
    <property type="molecule type" value="Genomic_DNA"/>
</dbReference>
<organism evidence="1 2">
    <name type="scientific">Eubacterium ruminantium</name>
    <dbReference type="NCBI Taxonomy" id="42322"/>
    <lineage>
        <taxon>Bacteria</taxon>
        <taxon>Bacillati</taxon>
        <taxon>Bacillota</taxon>
        <taxon>Clostridia</taxon>
        <taxon>Eubacteriales</taxon>
        <taxon>Eubacteriaceae</taxon>
        <taxon>Eubacterium</taxon>
    </lineage>
</organism>
<dbReference type="SUPFAM" id="SSF57802">
    <property type="entry name" value="Rubredoxin-like"/>
    <property type="match status" value="1"/>
</dbReference>
<evidence type="ECO:0000313" key="1">
    <source>
        <dbReference type="EMBL" id="SKA08152.1"/>
    </source>
</evidence>
<evidence type="ECO:0008006" key="3">
    <source>
        <dbReference type="Google" id="ProtNLM"/>
    </source>
</evidence>
<protein>
    <recommendedName>
        <fullName evidence="3">Rubredoxin-like domain-containing protein</fullName>
    </recommendedName>
</protein>
<dbReference type="AlphaFoldDB" id="A0A1T4QWL7"/>
<accession>A0A1T4QWL7</accession>
<dbReference type="Proteomes" id="UP000189857">
    <property type="component" value="Unassembled WGS sequence"/>
</dbReference>
<sequence>MAKARWQEINDGWFNYHYCTNCGYKHFEPGEKVLPTNCPNCHKQLDFTLKIYEYAAETMKGEDDDE</sequence>
<reference evidence="1 2" key="1">
    <citation type="submission" date="2017-02" db="EMBL/GenBank/DDBJ databases">
        <authorList>
            <person name="Peterson S.W."/>
        </authorList>
    </citation>
    <scope>NUCLEOTIDE SEQUENCE [LARGE SCALE GENOMIC DNA]</scope>
    <source>
        <strain evidence="1 2">ATCC 17233</strain>
    </source>
</reference>
<dbReference type="RefSeq" id="WP_078788317.1">
    <property type="nucleotide sequence ID" value="NZ_FMTO01000032.1"/>
</dbReference>
<gene>
    <name evidence="1" type="ORF">SAMN02745110_02551</name>
</gene>
<keyword evidence="2" id="KW-1185">Reference proteome</keyword>
<evidence type="ECO:0000313" key="2">
    <source>
        <dbReference type="Proteomes" id="UP000189857"/>
    </source>
</evidence>
<proteinExistence type="predicted"/>
<name>A0A1T4QWL7_9FIRM</name>